<reference evidence="5 6" key="1">
    <citation type="submission" date="2017-08" db="EMBL/GenBank/DDBJ databases">
        <title>The strain WRN001 was isolated from Binhai saline alkaline soil, Tianjin, China.</title>
        <authorList>
            <person name="Liu D."/>
            <person name="Zhang G."/>
        </authorList>
    </citation>
    <scope>NUCLEOTIDE SEQUENCE [LARGE SCALE GENOMIC DNA]</scope>
    <source>
        <strain evidence="5 6">WN019</strain>
    </source>
</reference>
<dbReference type="InterPro" id="IPR036388">
    <property type="entry name" value="WH-like_DNA-bd_sf"/>
</dbReference>
<evidence type="ECO:0000313" key="5">
    <source>
        <dbReference type="EMBL" id="PAU84774.1"/>
    </source>
</evidence>
<dbReference type="PANTHER" id="PTHR34236:SF1">
    <property type="entry name" value="DIMETHYL SULFOXIDE REDUCTASE TRANSCRIPTIONAL ACTIVATOR"/>
    <property type="match status" value="1"/>
</dbReference>
<proteinExistence type="predicted"/>
<dbReference type="Pfam" id="PF04967">
    <property type="entry name" value="HTH_10"/>
    <property type="match status" value="1"/>
</dbReference>
<feature type="region of interest" description="Disordered" evidence="3">
    <location>
        <begin position="91"/>
        <end position="127"/>
    </location>
</feature>
<organism evidence="5 6">
    <name type="scientific">Halorubrum salipaludis</name>
    <dbReference type="NCBI Taxonomy" id="2032630"/>
    <lineage>
        <taxon>Archaea</taxon>
        <taxon>Methanobacteriati</taxon>
        <taxon>Methanobacteriota</taxon>
        <taxon>Stenosarchaea group</taxon>
        <taxon>Halobacteria</taxon>
        <taxon>Halobacteriales</taxon>
        <taxon>Haloferacaceae</taxon>
        <taxon>Halorubrum</taxon>
    </lineage>
</organism>
<feature type="compositionally biased region" description="Low complexity" evidence="3">
    <location>
        <begin position="108"/>
        <end position="118"/>
    </location>
</feature>
<accession>A0A2A2FJ40</accession>
<evidence type="ECO:0000259" key="4">
    <source>
        <dbReference type="Pfam" id="PF04967"/>
    </source>
</evidence>
<keyword evidence="6" id="KW-1185">Reference proteome</keyword>
<comment type="caution">
    <text evidence="5">The sequence shown here is derived from an EMBL/GenBank/DDBJ whole genome shotgun (WGS) entry which is preliminary data.</text>
</comment>
<dbReference type="PANTHER" id="PTHR34236">
    <property type="entry name" value="DIMETHYL SULFOXIDE REDUCTASE TRANSCRIPTIONAL ACTIVATOR"/>
    <property type="match status" value="1"/>
</dbReference>
<dbReference type="OrthoDB" id="323446at2157"/>
<protein>
    <submittedName>
        <fullName evidence="5">Bacterio-opsin activator</fullName>
    </submittedName>
</protein>
<dbReference type="Gene3D" id="1.10.10.10">
    <property type="entry name" value="Winged helix-like DNA-binding domain superfamily/Winged helix DNA-binding domain"/>
    <property type="match status" value="1"/>
</dbReference>
<evidence type="ECO:0000313" key="6">
    <source>
        <dbReference type="Proteomes" id="UP000218083"/>
    </source>
</evidence>
<dbReference type="EMBL" id="NSKC01000002">
    <property type="protein sequence ID" value="PAU84774.1"/>
    <property type="molecule type" value="Genomic_DNA"/>
</dbReference>
<dbReference type="AlphaFoldDB" id="A0A2A2FJ40"/>
<dbReference type="Proteomes" id="UP000218083">
    <property type="component" value="Unassembled WGS sequence"/>
</dbReference>
<feature type="domain" description="HTH bat-type" evidence="4">
    <location>
        <begin position="215"/>
        <end position="264"/>
    </location>
</feature>
<gene>
    <name evidence="5" type="ORF">CK500_04450</name>
</gene>
<dbReference type="RefSeq" id="WP_095636045.1">
    <property type="nucleotide sequence ID" value="NZ_NSKC01000002.1"/>
</dbReference>
<dbReference type="InterPro" id="IPR007050">
    <property type="entry name" value="HTH_bacterioopsin"/>
</dbReference>
<evidence type="ECO:0000256" key="2">
    <source>
        <dbReference type="ARBA" id="ARBA00023163"/>
    </source>
</evidence>
<keyword evidence="1" id="KW-0805">Transcription regulation</keyword>
<keyword evidence="2" id="KW-0804">Transcription</keyword>
<evidence type="ECO:0000256" key="1">
    <source>
        <dbReference type="ARBA" id="ARBA00023015"/>
    </source>
</evidence>
<sequence length="272" mass="27708">MTNGIHVELAVSACEGCPVAALSSDTPVEEFRVDADDARVEFVAPDPPEDPPSGLDLVEFAGEAHGRYEIACERPATDGGVAMDAPEAEVGTDADAGAPAGPSPTPAAEPSASATPESASPPPADGVPCEGCSCGGLPSAFANFPVSPRRTEMADGELLVSFVLTGHEELQAIVDECEAAGLGVELRRLCVDRGNRSAADDSRRDVVPVDLAGVTDRQAEVAAVAAEKGYFDGDGASAAEIAADLDLAKSTVSEHLRAVTDTLFSQAFGDGT</sequence>
<name>A0A2A2FJ40_9EURY</name>
<evidence type="ECO:0000256" key="3">
    <source>
        <dbReference type="SAM" id="MobiDB-lite"/>
    </source>
</evidence>